<keyword evidence="1" id="KW-0472">Membrane</keyword>
<proteinExistence type="predicted"/>
<organism evidence="2 3">
    <name type="scientific">Macrostomum lignano</name>
    <dbReference type="NCBI Taxonomy" id="282301"/>
    <lineage>
        <taxon>Eukaryota</taxon>
        <taxon>Metazoa</taxon>
        <taxon>Spiralia</taxon>
        <taxon>Lophotrochozoa</taxon>
        <taxon>Platyhelminthes</taxon>
        <taxon>Rhabditophora</taxon>
        <taxon>Macrostomorpha</taxon>
        <taxon>Macrostomida</taxon>
        <taxon>Macrostomidae</taxon>
        <taxon>Macrostomum</taxon>
    </lineage>
</organism>
<sequence>MESLDRRLSQLLKDNPDVLPATDDRAWWAYAEACVLSRRRLSWRLFQARRRARELPRVCAIGLLRVSLLLALLVAGVASARYHLRQTGGLEDAVLTASFHLRRVSVALGLHRLRYLQDAAVTEAPCLLPAPLPDWGAAAPNQSGAESCCLCSFEVRQSRLRNLTAAVANYRTVASRPQPKPFVLTNGGVAVSYAELRKVYLTHRASIESTGYNWVSRLADGHDYADLVVSGGLSELFADPSGPPAGAAIAWRVMHVEAVRQLRRLVPRPAFVAAEMEIGLLRQLVFLGSGWPAGREAPLRLPREMQNVHLTLLDGEPVVVTLSPRPGCGCPAGVRAVPLRPGELLFYRAACHQVGVARAGAAGSAPLPFSVLHVCEPAAPWSLQCMHECCMSWAGLLNIFLLLNLRTKLHRSTGFVS</sequence>
<evidence type="ECO:0000313" key="3">
    <source>
        <dbReference type="Proteomes" id="UP000215902"/>
    </source>
</evidence>
<keyword evidence="1" id="KW-0812">Transmembrane</keyword>
<feature type="non-terminal residue" evidence="2">
    <location>
        <position position="417"/>
    </location>
</feature>
<accession>A0A267EUV5</accession>
<dbReference type="EMBL" id="NIVC01001661">
    <property type="protein sequence ID" value="PAA65335.1"/>
    <property type="molecule type" value="Genomic_DNA"/>
</dbReference>
<comment type="caution">
    <text evidence="2">The sequence shown here is derived from an EMBL/GenBank/DDBJ whole genome shotgun (WGS) entry which is preliminary data.</text>
</comment>
<gene>
    <name evidence="2" type="ORF">BOX15_Mlig014102g1</name>
</gene>
<keyword evidence="1" id="KW-1133">Transmembrane helix</keyword>
<feature type="transmembrane region" description="Helical" evidence="1">
    <location>
        <begin position="58"/>
        <end position="78"/>
    </location>
</feature>
<keyword evidence="3" id="KW-1185">Reference proteome</keyword>
<evidence type="ECO:0000256" key="1">
    <source>
        <dbReference type="SAM" id="Phobius"/>
    </source>
</evidence>
<dbReference type="AlphaFoldDB" id="A0A267EUV5"/>
<evidence type="ECO:0000313" key="2">
    <source>
        <dbReference type="EMBL" id="PAA65335.1"/>
    </source>
</evidence>
<name>A0A267EUV5_9PLAT</name>
<protein>
    <submittedName>
        <fullName evidence="2">Uncharacterized protein</fullName>
    </submittedName>
</protein>
<dbReference type="Proteomes" id="UP000215902">
    <property type="component" value="Unassembled WGS sequence"/>
</dbReference>
<reference evidence="2 3" key="1">
    <citation type="submission" date="2017-06" db="EMBL/GenBank/DDBJ databases">
        <title>A platform for efficient transgenesis in Macrostomum lignano, a flatworm model organism for stem cell research.</title>
        <authorList>
            <person name="Berezikov E."/>
        </authorList>
    </citation>
    <scope>NUCLEOTIDE SEQUENCE [LARGE SCALE GENOMIC DNA]</scope>
    <source>
        <strain evidence="2">DV1</strain>
        <tissue evidence="2">Whole organism</tissue>
    </source>
</reference>